<organism evidence="1 2">
    <name type="scientific">Nocardia terpenica</name>
    <dbReference type="NCBI Taxonomy" id="455432"/>
    <lineage>
        <taxon>Bacteria</taxon>
        <taxon>Bacillati</taxon>
        <taxon>Actinomycetota</taxon>
        <taxon>Actinomycetes</taxon>
        <taxon>Mycobacteriales</taxon>
        <taxon>Nocardiaceae</taxon>
        <taxon>Nocardia</taxon>
    </lineage>
</organism>
<dbReference type="Proteomes" id="UP000221961">
    <property type="component" value="Plasmid p_NC_YFY_NT001"/>
</dbReference>
<dbReference type="GeneID" id="88363373"/>
<protein>
    <submittedName>
        <fullName evidence="1">Uncharacterized protein</fullName>
    </submittedName>
</protein>
<proteinExistence type="predicted"/>
<keyword evidence="1" id="KW-0614">Plasmid</keyword>
<dbReference type="RefSeq" id="WP_098699295.1">
    <property type="nucleotide sequence ID" value="NZ_CP023779.1"/>
</dbReference>
<sequence>MNRTETTASRSAGADRGTPVLERIARHAEFTRPGSGDYLDTPAGPRRIGHVFPGGFHLVRGTGSYYLNADGTLVYTGGLHGPMVAGLVDTGRRIDGEAWVFGDDRNRRPVTVSVRVWRIEDAADVTGF</sequence>
<dbReference type="AlphaFoldDB" id="A0A291RYV0"/>
<dbReference type="EMBL" id="CP023779">
    <property type="protein sequence ID" value="ATL72500.1"/>
    <property type="molecule type" value="Genomic_DNA"/>
</dbReference>
<geneLocation type="plasmid" evidence="2">
    <name>p_nc_yfy_nt001</name>
</geneLocation>
<name>A0A291RYV0_9NOCA</name>
<dbReference type="KEGG" id="ntp:CRH09_39700"/>
<evidence type="ECO:0000313" key="1">
    <source>
        <dbReference type="EMBL" id="ATL72500.1"/>
    </source>
</evidence>
<gene>
    <name evidence="1" type="ORF">CRH09_39700</name>
</gene>
<evidence type="ECO:0000313" key="2">
    <source>
        <dbReference type="Proteomes" id="UP000221961"/>
    </source>
</evidence>
<reference evidence="1 2" key="1">
    <citation type="submission" date="2017-10" db="EMBL/GenBank/DDBJ databases">
        <title>Comparative genomics between pathogenic Norcardia.</title>
        <authorList>
            <person name="Zeng L."/>
        </authorList>
    </citation>
    <scope>NUCLEOTIDE SEQUENCE [LARGE SCALE GENOMIC DNA]</scope>
    <source>
        <strain evidence="1 2">NC_YFY_NT001</strain>
        <plasmid evidence="2">Plasmid p_nc_yfy_nt001</plasmid>
    </source>
</reference>
<accession>A0A291RYV0</accession>